<dbReference type="PANTHER" id="PTHR12991">
    <property type="entry name" value="NITROGEN PERMEASE REGULATOR 2/TUMOR SUPPRESSOR CANDIDATE 4"/>
    <property type="match status" value="1"/>
</dbReference>
<evidence type="ECO:0000313" key="3">
    <source>
        <dbReference type="Proteomes" id="UP000030854"/>
    </source>
</evidence>
<dbReference type="AlphaFoldDB" id="A0A0B1NYL7"/>
<protein>
    <submittedName>
        <fullName evidence="2">Putative tumor suppressor candidate 4 protein</fullName>
    </submittedName>
</protein>
<comment type="caution">
    <text evidence="2">The sequence shown here is derived from an EMBL/GenBank/DDBJ whole genome shotgun (WGS) entry which is preliminary data.</text>
</comment>
<dbReference type="Proteomes" id="UP000030854">
    <property type="component" value="Unassembled WGS sequence"/>
</dbReference>
<proteinExistence type="inferred from homology"/>
<dbReference type="HOGENOM" id="CLU_014995_3_1_1"/>
<dbReference type="OrthoDB" id="338854at2759"/>
<keyword evidence="3" id="KW-1185">Reference proteome</keyword>
<dbReference type="STRING" id="52586.A0A0B1NYL7"/>
<dbReference type="EMBL" id="JNVN01002864">
    <property type="protein sequence ID" value="KHJ31482.1"/>
    <property type="molecule type" value="Genomic_DNA"/>
</dbReference>
<reference evidence="2 3" key="1">
    <citation type="journal article" date="2014" name="BMC Genomics">
        <title>Adaptive genomic structural variation in the grape powdery mildew pathogen, Erysiphe necator.</title>
        <authorList>
            <person name="Jones L."/>
            <person name="Riaz S."/>
            <person name="Morales-Cruz A."/>
            <person name="Amrine K.C."/>
            <person name="McGuire B."/>
            <person name="Gubler W.D."/>
            <person name="Walker M.A."/>
            <person name="Cantu D."/>
        </authorList>
    </citation>
    <scope>NUCLEOTIDE SEQUENCE [LARGE SCALE GENOMIC DNA]</scope>
    <source>
        <strain evidence="3">c</strain>
    </source>
</reference>
<dbReference type="PANTHER" id="PTHR12991:SF10">
    <property type="entry name" value="GATOR COMPLEX PROTEIN NPRL2"/>
    <property type="match status" value="1"/>
</dbReference>
<dbReference type="GO" id="GO:0005096">
    <property type="term" value="F:GTPase activator activity"/>
    <property type="evidence" value="ECO:0007669"/>
    <property type="project" value="EnsemblFungi"/>
</dbReference>
<organism evidence="2 3">
    <name type="scientific">Uncinula necator</name>
    <name type="common">Grape powdery mildew</name>
    <dbReference type="NCBI Taxonomy" id="52586"/>
    <lineage>
        <taxon>Eukaryota</taxon>
        <taxon>Fungi</taxon>
        <taxon>Dikarya</taxon>
        <taxon>Ascomycota</taxon>
        <taxon>Pezizomycotina</taxon>
        <taxon>Leotiomycetes</taxon>
        <taxon>Erysiphales</taxon>
        <taxon>Erysiphaceae</taxon>
        <taxon>Erysiphe</taxon>
    </lineage>
</organism>
<dbReference type="Pfam" id="PF06218">
    <property type="entry name" value="NPR2"/>
    <property type="match status" value="2"/>
</dbReference>
<dbReference type="InterPro" id="IPR009348">
    <property type="entry name" value="NPR2-like"/>
</dbReference>
<comment type="similarity">
    <text evidence="1">Belongs to the NPR2 family.</text>
</comment>
<dbReference type="GO" id="GO:1990130">
    <property type="term" value="C:GATOR1 complex"/>
    <property type="evidence" value="ECO:0007669"/>
    <property type="project" value="EnsemblFungi"/>
</dbReference>
<dbReference type="GO" id="GO:0010508">
    <property type="term" value="P:positive regulation of autophagy"/>
    <property type="evidence" value="ECO:0007669"/>
    <property type="project" value="TreeGrafter"/>
</dbReference>
<sequence length="417" mass="47954">MISGIFYARFLPEQGTKVVNQSPTGSIVPEAEVDKPCLFDFEKLAEYIIPRQVFCNHYIMVCDPQSTYRILGHPVCIQDSKYKRNEFIFNFCVVIKADTDPSPYETVVRRLASTFTEMELQNQFLSEKEKQPNGISVTQGGRSIAALLEIIKEDLNNYNECMIPVDDANTINLKLFPIRRPPPPVKSWQVPVPKINLLQRLDDTWDLTLAKVTRCIDGIREVRRVAIESNVPIELTKVALQHLLYYDTILMVDMFFFSNIYAPNSFIGEFIANKDDMQDECLNYVCINGPVVDKYYLCRLFTSLGPGRSLIEWLKFHNKEGFEVINYIDVRRFIQFGIIKGFLYRVHAYALSSQCITALKRDISEKTGLTEEESILESYSDGCHCIDEVTVEMNLSKNQIVEKLQELSHGDADIIYR</sequence>
<dbReference type="OMA" id="IVMHKPD"/>
<dbReference type="GO" id="GO:1904262">
    <property type="term" value="P:negative regulation of TORC1 signaling"/>
    <property type="evidence" value="ECO:0007669"/>
    <property type="project" value="EnsemblFungi"/>
</dbReference>
<name>A0A0B1NYL7_UNCNE</name>
<accession>A0A0B1NYL7</accession>
<evidence type="ECO:0000313" key="2">
    <source>
        <dbReference type="EMBL" id="KHJ31482.1"/>
    </source>
</evidence>
<gene>
    <name evidence="2" type="ORF">EV44_g1905</name>
</gene>
<dbReference type="GO" id="GO:0005774">
    <property type="term" value="C:vacuolar membrane"/>
    <property type="evidence" value="ECO:0007669"/>
    <property type="project" value="TreeGrafter"/>
</dbReference>
<evidence type="ECO:0000256" key="1">
    <source>
        <dbReference type="ARBA" id="ARBA00008433"/>
    </source>
</evidence>